<dbReference type="GO" id="GO:0009317">
    <property type="term" value="C:acetyl-CoA carboxylase complex"/>
    <property type="evidence" value="ECO:0007669"/>
    <property type="project" value="InterPro"/>
</dbReference>
<keyword evidence="6" id="KW-0436">Ligase</keyword>
<dbReference type="RefSeq" id="WP_169752533.1">
    <property type="nucleotide sequence ID" value="NZ_CP012542.1"/>
</dbReference>
<reference evidence="6 7" key="1">
    <citation type="submission" date="2016-07" db="EMBL/GenBank/DDBJ databases">
        <title>Comparative genomics of the Campylobacter concisus group.</title>
        <authorList>
            <person name="Miller W.G."/>
            <person name="Yee E."/>
            <person name="Chapman M.H."/>
            <person name="Huynh S."/>
            <person name="Bono J.L."/>
            <person name="On S.L.W."/>
            <person name="StLeger J."/>
            <person name="Foster G."/>
            <person name="Parker C.T."/>
        </authorList>
    </citation>
    <scope>NUCLEOTIDE SEQUENCE [LARGE SCALE GENOMIC DNA]</scope>
    <source>
        <strain evidence="6 7">CCUG 21559</strain>
    </source>
</reference>
<dbReference type="EMBL" id="CP012542">
    <property type="protein sequence ID" value="QCD44042.1"/>
    <property type="molecule type" value="Genomic_DNA"/>
</dbReference>
<dbReference type="InterPro" id="IPR001249">
    <property type="entry name" value="AcCoA_biotinCC"/>
</dbReference>
<protein>
    <recommendedName>
        <fullName evidence="2 4">Biotin carboxyl carrier protein of acetyl-CoA carboxylase</fullName>
    </recommendedName>
</protein>
<keyword evidence="4" id="KW-0275">Fatty acid biosynthesis</keyword>
<dbReference type="NCBIfam" id="TIGR00531">
    <property type="entry name" value="BCCP"/>
    <property type="match status" value="1"/>
</dbReference>
<dbReference type="PANTHER" id="PTHR45266">
    <property type="entry name" value="OXALOACETATE DECARBOXYLASE ALPHA CHAIN"/>
    <property type="match status" value="1"/>
</dbReference>
<keyword evidence="3 4" id="KW-0092">Biotin</keyword>
<dbReference type="GO" id="GO:0006633">
    <property type="term" value="P:fatty acid biosynthetic process"/>
    <property type="evidence" value="ECO:0007669"/>
    <property type="project" value="UniProtKB-UniPathway"/>
</dbReference>
<dbReference type="Gene3D" id="2.40.50.100">
    <property type="match status" value="1"/>
</dbReference>
<dbReference type="InterPro" id="IPR011053">
    <property type="entry name" value="Single_hybrid_motif"/>
</dbReference>
<evidence type="ECO:0000313" key="6">
    <source>
        <dbReference type="EMBL" id="QCD44042.1"/>
    </source>
</evidence>
<evidence type="ECO:0000313" key="7">
    <source>
        <dbReference type="Proteomes" id="UP000503264"/>
    </source>
</evidence>
<evidence type="ECO:0000256" key="3">
    <source>
        <dbReference type="ARBA" id="ARBA00023267"/>
    </source>
</evidence>
<keyword evidence="4" id="KW-0276">Fatty acid metabolism</keyword>
<feature type="domain" description="Lipoyl-binding" evidence="5">
    <location>
        <begin position="73"/>
        <end position="149"/>
    </location>
</feature>
<dbReference type="UniPathway" id="UPA00094"/>
<keyword evidence="7" id="KW-1185">Reference proteome</keyword>
<organism evidence="6 7">
    <name type="scientific">Campylobacter mucosalis CCUG 21559</name>
    <dbReference type="NCBI Taxonomy" id="1032067"/>
    <lineage>
        <taxon>Bacteria</taxon>
        <taxon>Pseudomonadati</taxon>
        <taxon>Campylobacterota</taxon>
        <taxon>Epsilonproteobacteria</taxon>
        <taxon>Campylobacterales</taxon>
        <taxon>Campylobacteraceae</taxon>
        <taxon>Campylobacter</taxon>
    </lineage>
</organism>
<sequence>MKKEDIKQLIELFETKDINRIRIKEGDFELELEKYADCCDLPAPAPAPVATPAPAPQAINVQVVNEKPATTAKNTLNSPMVGTFYSAPSPGAAPFVKVGQKVRKGEVIGIVEAMKIMNDIEAEFDCQISEILVADGQPVEFGMALFAVEKI</sequence>
<proteinExistence type="predicted"/>
<dbReference type="GO" id="GO:0003989">
    <property type="term" value="F:acetyl-CoA carboxylase activity"/>
    <property type="evidence" value="ECO:0007669"/>
    <property type="project" value="InterPro"/>
</dbReference>
<dbReference type="PRINTS" id="PR01071">
    <property type="entry name" value="ACOABIOTINCC"/>
</dbReference>
<dbReference type="CDD" id="cd06850">
    <property type="entry name" value="biotinyl_domain"/>
    <property type="match status" value="1"/>
</dbReference>
<comment type="pathway">
    <text evidence="4">Lipid metabolism; fatty acid biosynthesis.</text>
</comment>
<evidence type="ECO:0000259" key="5">
    <source>
        <dbReference type="PROSITE" id="PS50968"/>
    </source>
</evidence>
<dbReference type="AlphaFoldDB" id="A0A6G5QEG6"/>
<evidence type="ECO:0000256" key="2">
    <source>
        <dbReference type="ARBA" id="ARBA00017562"/>
    </source>
</evidence>
<dbReference type="InterPro" id="IPR000089">
    <property type="entry name" value="Biotin_lipoyl"/>
</dbReference>
<accession>A0A6G5QEG6</accession>
<comment type="function">
    <text evidence="1 4">This protein is a component of the acetyl coenzyme A carboxylase complex; first, biotin carboxylase catalyzes the carboxylation of the carrier protein and then the transcarboxylase transfers the carboxyl group to form malonyl-CoA.</text>
</comment>
<dbReference type="Proteomes" id="UP000503264">
    <property type="component" value="Chromosome"/>
</dbReference>
<dbReference type="PANTHER" id="PTHR45266:SF3">
    <property type="entry name" value="OXALOACETATE DECARBOXYLASE ALPHA CHAIN"/>
    <property type="match status" value="1"/>
</dbReference>
<gene>
    <name evidence="6" type="primary">accB</name>
    <name evidence="6" type="ORF">CMUC_0226</name>
</gene>
<dbReference type="PROSITE" id="PS50968">
    <property type="entry name" value="BIOTINYL_LIPOYL"/>
    <property type="match status" value="1"/>
</dbReference>
<name>A0A6G5QEG6_9BACT</name>
<evidence type="ECO:0000256" key="1">
    <source>
        <dbReference type="ARBA" id="ARBA00003761"/>
    </source>
</evidence>
<keyword evidence="4" id="KW-0443">Lipid metabolism</keyword>
<dbReference type="Pfam" id="PF00364">
    <property type="entry name" value="Biotin_lipoyl"/>
    <property type="match status" value="1"/>
</dbReference>
<dbReference type="InterPro" id="IPR050709">
    <property type="entry name" value="Biotin_Carboxyl_Carrier/Decarb"/>
</dbReference>
<dbReference type="SUPFAM" id="SSF51230">
    <property type="entry name" value="Single hybrid motif"/>
    <property type="match status" value="1"/>
</dbReference>
<keyword evidence="4" id="KW-0444">Lipid biosynthesis</keyword>
<evidence type="ECO:0000256" key="4">
    <source>
        <dbReference type="RuleBase" id="RU364072"/>
    </source>
</evidence>